<dbReference type="EMBL" id="FP929127">
    <property type="protein sequence ID" value="CBX96099.1"/>
    <property type="molecule type" value="Genomic_DNA"/>
</dbReference>
<dbReference type="HOGENOM" id="CLU_3050763_0_0_1"/>
<dbReference type="GeneID" id="13288509"/>
<reference evidence="2" key="1">
    <citation type="journal article" date="2011" name="Nat. Commun.">
        <title>Effector diversification within compartments of the Leptosphaeria maculans genome affected by Repeat-Induced Point mutations.</title>
        <authorList>
            <person name="Rouxel T."/>
            <person name="Grandaubert J."/>
            <person name="Hane J.K."/>
            <person name="Hoede C."/>
            <person name="van de Wouw A.P."/>
            <person name="Couloux A."/>
            <person name="Dominguez V."/>
            <person name="Anthouard V."/>
            <person name="Bally P."/>
            <person name="Bourras S."/>
            <person name="Cozijnsen A.J."/>
            <person name="Ciuffetti L.M."/>
            <person name="Degrave A."/>
            <person name="Dilmaghani A."/>
            <person name="Duret L."/>
            <person name="Fudal I."/>
            <person name="Goodwin S.B."/>
            <person name="Gout L."/>
            <person name="Glaser N."/>
            <person name="Linglin J."/>
            <person name="Kema G.H.J."/>
            <person name="Lapalu N."/>
            <person name="Lawrence C.B."/>
            <person name="May K."/>
            <person name="Meyer M."/>
            <person name="Ollivier B."/>
            <person name="Poulain J."/>
            <person name="Schoch C.L."/>
            <person name="Simon A."/>
            <person name="Spatafora J.W."/>
            <person name="Stachowiak A."/>
            <person name="Turgeon B.G."/>
            <person name="Tyler B.M."/>
            <person name="Vincent D."/>
            <person name="Weissenbach J."/>
            <person name="Amselem J."/>
            <person name="Quesneville H."/>
            <person name="Oliver R.P."/>
            <person name="Wincker P."/>
            <person name="Balesdent M.-H."/>
            <person name="Howlett B.J."/>
        </authorList>
    </citation>
    <scope>NUCLEOTIDE SEQUENCE [LARGE SCALE GENOMIC DNA]</scope>
    <source>
        <strain evidence="2">JN3 / isolate v23.1.3 / race Av1-4-5-6-7-8</strain>
    </source>
</reference>
<accession>E4ZWX3</accession>
<evidence type="ECO:0000313" key="1">
    <source>
        <dbReference type="EMBL" id="CBX96099.1"/>
    </source>
</evidence>
<protein>
    <submittedName>
        <fullName evidence="1">Predicted protein</fullName>
    </submittedName>
</protein>
<proteinExistence type="predicted"/>
<evidence type="ECO:0000313" key="2">
    <source>
        <dbReference type="Proteomes" id="UP000002668"/>
    </source>
</evidence>
<keyword evidence="2" id="KW-1185">Reference proteome</keyword>
<dbReference type="Proteomes" id="UP000002668">
    <property type="component" value="Genome"/>
</dbReference>
<dbReference type="RefSeq" id="XP_003839578.1">
    <property type="nucleotide sequence ID" value="XM_003839530.1"/>
</dbReference>
<gene>
    <name evidence="1" type="ORF">LEMA_uP032510.1</name>
</gene>
<dbReference type="VEuPathDB" id="FungiDB:LEMA_uP032510.1"/>
<organism evidence="2">
    <name type="scientific">Leptosphaeria maculans (strain JN3 / isolate v23.1.3 / race Av1-4-5-6-7-8)</name>
    <name type="common">Blackleg fungus</name>
    <name type="synonym">Phoma lingam</name>
    <dbReference type="NCBI Taxonomy" id="985895"/>
    <lineage>
        <taxon>Eukaryota</taxon>
        <taxon>Fungi</taxon>
        <taxon>Dikarya</taxon>
        <taxon>Ascomycota</taxon>
        <taxon>Pezizomycotina</taxon>
        <taxon>Dothideomycetes</taxon>
        <taxon>Pleosporomycetidae</taxon>
        <taxon>Pleosporales</taxon>
        <taxon>Pleosporineae</taxon>
        <taxon>Leptosphaeriaceae</taxon>
        <taxon>Plenodomus</taxon>
        <taxon>Plenodomus lingam/Leptosphaeria maculans species complex</taxon>
    </lineage>
</organism>
<dbReference type="AlphaFoldDB" id="E4ZWX3"/>
<name>E4ZWX3_LEPMJ</name>
<sequence length="54" mass="6224">MTGVRVELSDPKAKCRFFMNANCKDKFNELGEGDHNFAKTEWNDEISAVICKVW</sequence>
<dbReference type="InParanoid" id="E4ZWX3"/>